<reference evidence="3" key="2">
    <citation type="submission" date="2017-12" db="EMBL/GenBank/DDBJ databases">
        <title>Genome sequence of the Bar-tailed Godwit (Limosa lapponica baueri).</title>
        <authorList>
            <person name="Lima N.C.B."/>
            <person name="Parody-Merino A.M."/>
            <person name="Battley P.F."/>
            <person name="Fidler A.E."/>
            <person name="Prosdocimi F."/>
        </authorList>
    </citation>
    <scope>NUCLEOTIDE SEQUENCE [LARGE SCALE GENOMIC DNA]</scope>
</reference>
<dbReference type="GO" id="GO:0016787">
    <property type="term" value="F:hydrolase activity"/>
    <property type="evidence" value="ECO:0007669"/>
    <property type="project" value="UniProtKB-KW"/>
</dbReference>
<feature type="region of interest" description="Disordered" evidence="1">
    <location>
        <begin position="54"/>
        <end position="81"/>
    </location>
</feature>
<dbReference type="GO" id="GO:0031012">
    <property type="term" value="C:extracellular matrix"/>
    <property type="evidence" value="ECO:0007669"/>
    <property type="project" value="TreeGrafter"/>
</dbReference>
<sequence length="226" mass="25128">MYQTLLDIMQHPQGKERETRLTGTTATPTLVTGTAAEPENQPVLVSVAPIQKKKYTKKSVRSVKDDNEPGSLREQEEEAEPEIITRSLSLSKLQDMRKDFSRLPGSTESNRTPQLLSHAILAVKQAEAQRLSSLQTGPWNVRKICYTRKSSMVSYRQSRRLLECVEDNCIGQVIDSPTKGDAILDLLVTNASELISDIKTGGSLGCSDYALVEFAVLRDMSQDPEF</sequence>
<feature type="compositionally biased region" description="Basic and acidic residues" evidence="1">
    <location>
        <begin position="62"/>
        <end position="74"/>
    </location>
</feature>
<gene>
    <name evidence="2" type="ORF">llap_14948</name>
</gene>
<dbReference type="PANTHER" id="PTHR33395">
    <property type="entry name" value="TRANSCRIPTASE, PUTATIVE-RELATED-RELATED"/>
    <property type="match status" value="1"/>
</dbReference>
<evidence type="ECO:0000313" key="2">
    <source>
        <dbReference type="EMBL" id="PKU34748.1"/>
    </source>
</evidence>
<accession>A0A2I0TLR5</accession>
<evidence type="ECO:0000256" key="1">
    <source>
        <dbReference type="SAM" id="MobiDB-lite"/>
    </source>
</evidence>
<dbReference type="GO" id="GO:0007508">
    <property type="term" value="P:larval heart development"/>
    <property type="evidence" value="ECO:0007669"/>
    <property type="project" value="TreeGrafter"/>
</dbReference>
<dbReference type="Proteomes" id="UP000233556">
    <property type="component" value="Unassembled WGS sequence"/>
</dbReference>
<organism evidence="2 3">
    <name type="scientific">Limosa lapponica baueri</name>
    <dbReference type="NCBI Taxonomy" id="1758121"/>
    <lineage>
        <taxon>Eukaryota</taxon>
        <taxon>Metazoa</taxon>
        <taxon>Chordata</taxon>
        <taxon>Craniata</taxon>
        <taxon>Vertebrata</taxon>
        <taxon>Euteleostomi</taxon>
        <taxon>Archelosauria</taxon>
        <taxon>Archosauria</taxon>
        <taxon>Dinosauria</taxon>
        <taxon>Saurischia</taxon>
        <taxon>Theropoda</taxon>
        <taxon>Coelurosauria</taxon>
        <taxon>Aves</taxon>
        <taxon>Neognathae</taxon>
        <taxon>Neoaves</taxon>
        <taxon>Charadriiformes</taxon>
        <taxon>Scolopacidae</taxon>
        <taxon>Limosa</taxon>
    </lineage>
</organism>
<protein>
    <submittedName>
        <fullName evidence="2">Ubiquitin carboxyl-terminal hydrolase 4</fullName>
    </submittedName>
</protein>
<keyword evidence="3" id="KW-1185">Reference proteome</keyword>
<evidence type="ECO:0000313" key="3">
    <source>
        <dbReference type="Proteomes" id="UP000233556"/>
    </source>
</evidence>
<dbReference type="PANTHER" id="PTHR33395:SF22">
    <property type="entry name" value="REVERSE TRANSCRIPTASE DOMAIN-CONTAINING PROTEIN"/>
    <property type="match status" value="1"/>
</dbReference>
<name>A0A2I0TLR5_LIMLA</name>
<reference evidence="3" key="1">
    <citation type="submission" date="2017-11" db="EMBL/GenBank/DDBJ databases">
        <authorList>
            <person name="Lima N.C."/>
            <person name="Parody-Merino A.M."/>
            <person name="Battley P.F."/>
            <person name="Fidler A.E."/>
            <person name="Prosdocimi F."/>
        </authorList>
    </citation>
    <scope>NUCLEOTIDE SEQUENCE [LARGE SCALE GENOMIC DNA]</scope>
</reference>
<dbReference type="AlphaFoldDB" id="A0A2I0TLR5"/>
<dbReference type="EMBL" id="KZ508833">
    <property type="protein sequence ID" value="PKU34748.1"/>
    <property type="molecule type" value="Genomic_DNA"/>
</dbReference>
<proteinExistence type="predicted"/>
<dbReference type="GO" id="GO:0061343">
    <property type="term" value="P:cell adhesion involved in heart morphogenesis"/>
    <property type="evidence" value="ECO:0007669"/>
    <property type="project" value="TreeGrafter"/>
</dbReference>
<keyword evidence="2" id="KW-0378">Hydrolase</keyword>